<dbReference type="SMART" id="SM00267">
    <property type="entry name" value="GGDEF"/>
    <property type="match status" value="1"/>
</dbReference>
<dbReference type="CDD" id="cd06225">
    <property type="entry name" value="HAMP"/>
    <property type="match status" value="1"/>
</dbReference>
<comment type="catalytic activity">
    <reaction evidence="2">
        <text>2 GTP = 3',3'-c-di-GMP + 2 diphosphate</text>
        <dbReference type="Rhea" id="RHEA:24898"/>
        <dbReference type="ChEBI" id="CHEBI:33019"/>
        <dbReference type="ChEBI" id="CHEBI:37565"/>
        <dbReference type="ChEBI" id="CHEBI:58805"/>
        <dbReference type="EC" id="2.7.7.65"/>
    </reaction>
</comment>
<dbReference type="CDD" id="cd01949">
    <property type="entry name" value="GGDEF"/>
    <property type="match status" value="1"/>
</dbReference>
<dbReference type="PROSITE" id="PS50887">
    <property type="entry name" value="GGDEF"/>
    <property type="match status" value="1"/>
</dbReference>
<feature type="region of interest" description="Disordered" evidence="3">
    <location>
        <begin position="494"/>
        <end position="515"/>
    </location>
</feature>
<dbReference type="Pfam" id="PF00990">
    <property type="entry name" value="GGDEF"/>
    <property type="match status" value="1"/>
</dbReference>
<feature type="domain" description="HAMP" evidence="5">
    <location>
        <begin position="259"/>
        <end position="312"/>
    </location>
</feature>
<evidence type="ECO:0000259" key="5">
    <source>
        <dbReference type="PROSITE" id="PS50885"/>
    </source>
</evidence>
<proteinExistence type="predicted"/>
<dbReference type="InterPro" id="IPR000160">
    <property type="entry name" value="GGDEF_dom"/>
</dbReference>
<evidence type="ECO:0000256" key="3">
    <source>
        <dbReference type="SAM" id="MobiDB-lite"/>
    </source>
</evidence>
<reference evidence="8" key="1">
    <citation type="journal article" date="2019" name="Int. J. Syst. Evol. Microbiol.">
        <title>The Global Catalogue of Microorganisms (GCM) 10K type strain sequencing project: providing services to taxonomists for standard genome sequencing and annotation.</title>
        <authorList>
            <consortium name="The Broad Institute Genomics Platform"/>
            <consortium name="The Broad Institute Genome Sequencing Center for Infectious Disease"/>
            <person name="Wu L."/>
            <person name="Ma J."/>
        </authorList>
    </citation>
    <scope>NUCLEOTIDE SEQUENCE [LARGE SCALE GENOMIC DNA]</scope>
    <source>
        <strain evidence="8">KCTC 23917</strain>
    </source>
</reference>
<evidence type="ECO:0000313" key="7">
    <source>
        <dbReference type="EMBL" id="GGX35371.1"/>
    </source>
</evidence>
<name>A0ABQ2XW28_9BURK</name>
<protein>
    <recommendedName>
        <fullName evidence="1">diguanylate cyclase</fullName>
        <ecNumber evidence="1">2.7.7.65</ecNumber>
    </recommendedName>
</protein>
<evidence type="ECO:0000256" key="4">
    <source>
        <dbReference type="SAM" id="Phobius"/>
    </source>
</evidence>
<dbReference type="Pfam" id="PF00672">
    <property type="entry name" value="HAMP"/>
    <property type="match status" value="1"/>
</dbReference>
<dbReference type="PANTHER" id="PTHR45138">
    <property type="entry name" value="REGULATORY COMPONENTS OF SENSORY TRANSDUCTION SYSTEM"/>
    <property type="match status" value="1"/>
</dbReference>
<dbReference type="SMART" id="SM00304">
    <property type="entry name" value="HAMP"/>
    <property type="match status" value="1"/>
</dbReference>
<dbReference type="PROSITE" id="PS50885">
    <property type="entry name" value="HAMP"/>
    <property type="match status" value="1"/>
</dbReference>
<dbReference type="PANTHER" id="PTHR45138:SF9">
    <property type="entry name" value="DIGUANYLATE CYCLASE DGCM-RELATED"/>
    <property type="match status" value="1"/>
</dbReference>
<dbReference type="InterPro" id="IPR043128">
    <property type="entry name" value="Rev_trsase/Diguanyl_cyclase"/>
</dbReference>
<dbReference type="Gene3D" id="3.30.450.20">
    <property type="entry name" value="PAS domain"/>
    <property type="match status" value="1"/>
</dbReference>
<evidence type="ECO:0000256" key="2">
    <source>
        <dbReference type="ARBA" id="ARBA00034247"/>
    </source>
</evidence>
<dbReference type="InterPro" id="IPR029787">
    <property type="entry name" value="Nucleotide_cyclase"/>
</dbReference>
<dbReference type="SUPFAM" id="SSF55073">
    <property type="entry name" value="Nucleotide cyclase"/>
    <property type="match status" value="1"/>
</dbReference>
<keyword evidence="4" id="KW-1133">Transmembrane helix</keyword>
<comment type="caution">
    <text evidence="7">The sequence shown here is derived from an EMBL/GenBank/DDBJ whole genome shotgun (WGS) entry which is preliminary data.</text>
</comment>
<sequence>MSAVLGENLHEREREISFLAEIASREVSAGRELDLQASIDRLQKSHPYYSWIGFADTNGTVKQATGGMLTGQSVIKRPWFQHGMKGPFVGDLHEAVLLAKLLPQAAGVGPVRFIDFAAPVTDQQQRLVGVLAAHAHWVWAEEVMKVLTPGSARERGLSLFIVNSENQIIFPDHQFGETVAIGQQTSHYAVQEDANGRAVAMAWAPVKQSALQTPMGWKVLVRQPVDAILSDVLVLQNVFMYTVIAGVLVFIGLGVLIARRISEPIEAITDGALAIAAGNETATLRVRGRTLEIRRLSGAIQSMASHLIQRNHAIAEANSELEARVAARTSELAQANHALEQLARRDALTGIANRLAVKERLQQEQVRTQRYHQPFSVLMLDVDHFKRVNDTYGHAAGDEVLKLIAGLMQQQIRASDFCGRMGGEEFLVLLPDTAHHEAMLVAEKLRLAVQHAATPIEQNITISIGVASDDSTRFSGQDLLQLADARLYEAKRRGRNQVMGENSGQGELPGTTDVL</sequence>
<dbReference type="Gene3D" id="3.30.70.270">
    <property type="match status" value="1"/>
</dbReference>
<dbReference type="Proteomes" id="UP000653343">
    <property type="component" value="Unassembled WGS sequence"/>
</dbReference>
<evidence type="ECO:0000259" key="6">
    <source>
        <dbReference type="PROSITE" id="PS50887"/>
    </source>
</evidence>
<dbReference type="EC" id="2.7.7.65" evidence="1"/>
<dbReference type="InterPro" id="IPR003660">
    <property type="entry name" value="HAMP_dom"/>
</dbReference>
<dbReference type="SUPFAM" id="SSF158472">
    <property type="entry name" value="HAMP domain-like"/>
    <property type="match status" value="1"/>
</dbReference>
<dbReference type="CDD" id="cd12914">
    <property type="entry name" value="PDC1_DGC_like"/>
    <property type="match status" value="1"/>
</dbReference>
<dbReference type="NCBIfam" id="TIGR00254">
    <property type="entry name" value="GGDEF"/>
    <property type="match status" value="1"/>
</dbReference>
<dbReference type="Gene3D" id="6.10.340.10">
    <property type="match status" value="1"/>
</dbReference>
<gene>
    <name evidence="7" type="ORF">GCM10010946_10990</name>
</gene>
<organism evidence="7 8">
    <name type="scientific">Undibacterium squillarum</name>
    <dbReference type="NCBI Taxonomy" id="1131567"/>
    <lineage>
        <taxon>Bacteria</taxon>
        <taxon>Pseudomonadati</taxon>
        <taxon>Pseudomonadota</taxon>
        <taxon>Betaproteobacteria</taxon>
        <taxon>Burkholderiales</taxon>
        <taxon>Oxalobacteraceae</taxon>
        <taxon>Undibacterium</taxon>
    </lineage>
</organism>
<evidence type="ECO:0000313" key="8">
    <source>
        <dbReference type="Proteomes" id="UP000653343"/>
    </source>
</evidence>
<keyword evidence="4" id="KW-0812">Transmembrane</keyword>
<evidence type="ECO:0000256" key="1">
    <source>
        <dbReference type="ARBA" id="ARBA00012528"/>
    </source>
</evidence>
<keyword evidence="4" id="KW-0472">Membrane</keyword>
<accession>A0ABQ2XW28</accession>
<feature type="transmembrane region" description="Helical" evidence="4">
    <location>
        <begin position="238"/>
        <end position="258"/>
    </location>
</feature>
<dbReference type="EMBL" id="BMYU01000002">
    <property type="protein sequence ID" value="GGX35371.1"/>
    <property type="molecule type" value="Genomic_DNA"/>
</dbReference>
<keyword evidence="8" id="KW-1185">Reference proteome</keyword>
<dbReference type="InterPro" id="IPR050469">
    <property type="entry name" value="Diguanylate_Cyclase"/>
</dbReference>
<feature type="domain" description="GGDEF" evidence="6">
    <location>
        <begin position="373"/>
        <end position="503"/>
    </location>
</feature>